<reference evidence="2" key="1">
    <citation type="submission" date="2021-02" db="EMBL/GenBank/DDBJ databases">
        <authorList>
            <person name="Nowell W R."/>
        </authorList>
    </citation>
    <scope>NUCLEOTIDE SEQUENCE</scope>
</reference>
<feature type="compositionally biased region" description="Basic and acidic residues" evidence="1">
    <location>
        <begin position="86"/>
        <end position="95"/>
    </location>
</feature>
<feature type="compositionally biased region" description="Polar residues" evidence="1">
    <location>
        <begin position="213"/>
        <end position="237"/>
    </location>
</feature>
<feature type="region of interest" description="Disordered" evidence="1">
    <location>
        <begin position="86"/>
        <end position="131"/>
    </location>
</feature>
<feature type="region of interest" description="Disordered" evidence="1">
    <location>
        <begin position="189"/>
        <end position="265"/>
    </location>
</feature>
<feature type="compositionally biased region" description="Basic residues" evidence="1">
    <location>
        <begin position="202"/>
        <end position="212"/>
    </location>
</feature>
<evidence type="ECO:0000313" key="2">
    <source>
        <dbReference type="EMBL" id="CAF1519807.1"/>
    </source>
</evidence>
<evidence type="ECO:0000313" key="3">
    <source>
        <dbReference type="Proteomes" id="UP000663828"/>
    </source>
</evidence>
<comment type="caution">
    <text evidence="2">The sequence shown here is derived from an EMBL/GenBank/DDBJ whole genome shotgun (WGS) entry which is preliminary data.</text>
</comment>
<dbReference type="EMBL" id="CAJNOR010004667">
    <property type="protein sequence ID" value="CAF1519807.1"/>
    <property type="molecule type" value="Genomic_DNA"/>
</dbReference>
<accession>A0A815UP01</accession>
<keyword evidence="3" id="KW-1185">Reference proteome</keyword>
<dbReference type="AlphaFoldDB" id="A0A815UP01"/>
<feature type="compositionally biased region" description="Low complexity" evidence="1">
    <location>
        <begin position="111"/>
        <end position="121"/>
    </location>
</feature>
<proteinExistence type="predicted"/>
<name>A0A815UP01_ADIRI</name>
<gene>
    <name evidence="2" type="ORF">XAT740_LOCUS40724</name>
</gene>
<feature type="compositionally biased region" description="Basic and acidic residues" evidence="1">
    <location>
        <begin position="122"/>
        <end position="131"/>
    </location>
</feature>
<protein>
    <submittedName>
        <fullName evidence="2">Uncharacterized protein</fullName>
    </submittedName>
</protein>
<evidence type="ECO:0000256" key="1">
    <source>
        <dbReference type="SAM" id="MobiDB-lite"/>
    </source>
</evidence>
<dbReference type="Proteomes" id="UP000663828">
    <property type="component" value="Unassembled WGS sequence"/>
</dbReference>
<organism evidence="2 3">
    <name type="scientific">Adineta ricciae</name>
    <name type="common">Rotifer</name>
    <dbReference type="NCBI Taxonomy" id="249248"/>
    <lineage>
        <taxon>Eukaryota</taxon>
        <taxon>Metazoa</taxon>
        <taxon>Spiralia</taxon>
        <taxon>Gnathifera</taxon>
        <taxon>Rotifera</taxon>
        <taxon>Eurotatoria</taxon>
        <taxon>Bdelloidea</taxon>
        <taxon>Adinetida</taxon>
        <taxon>Adinetidae</taxon>
        <taxon>Adineta</taxon>
    </lineage>
</organism>
<sequence>MNDENEDSTFIQFDVQQKQTNNQMKNKMLKSNSNRRGVRVDFAYSLENDRLSPINQTNVIKSEPYFKVMATEDQVTKHFYHNEFPNEHRSFKEPMKSILKKSQKKSEDRSLSPCPSACSSSQKKENTSKRSDFADIQHIAELTAKQDPSSSSIYPRSLFSQTMNIFDPDNSYGMSPRNRSRPSRLQYYIKPYRGEPPLPTKPRSRSLPRHRITQTSTPLSLHSQTSVNQSVRPSQRQSIRKQHVSWSPARQRETPIPTKRKSIEPSSSSVVSIPICFHKSQSTQFPSPRPSLNEPCQHALISHKPTYEISYKREEEEKYFRKRYFYEPGKRHDETIEQYNRLLERMRVTDSELQSLSQSLTKNNNKISERRSVSNHDLFYPEVSETYQIEFFNG</sequence>